<dbReference type="Proteomes" id="UP000297741">
    <property type="component" value="Unassembled WGS sequence"/>
</dbReference>
<dbReference type="EMBL" id="RPEM01000001">
    <property type="protein sequence ID" value="TGD45080.1"/>
    <property type="molecule type" value="Genomic_DNA"/>
</dbReference>
<dbReference type="RefSeq" id="WP_135428343.1">
    <property type="nucleotide sequence ID" value="NZ_RPEM01000001.1"/>
</dbReference>
<keyword evidence="2" id="KW-1185">Reference proteome</keyword>
<evidence type="ECO:0000313" key="2">
    <source>
        <dbReference type="Proteomes" id="UP000297741"/>
    </source>
</evidence>
<accession>A0ABY2KQR0</accession>
<evidence type="ECO:0000313" key="1">
    <source>
        <dbReference type="EMBL" id="TGD45080.1"/>
    </source>
</evidence>
<reference evidence="1 2" key="1">
    <citation type="submission" date="2018-11" db="EMBL/GenBank/DDBJ databases">
        <title>Tabrizicola sp. isolated from sediment of alpine lake.</title>
        <authorList>
            <person name="Liu Z."/>
        </authorList>
    </citation>
    <scope>NUCLEOTIDE SEQUENCE [LARGE SCALE GENOMIC DNA]</scope>
    <source>
        <strain evidence="1 2">DRYC-M-16</strain>
    </source>
</reference>
<comment type="caution">
    <text evidence="1">The sequence shown here is derived from an EMBL/GenBank/DDBJ whole genome shotgun (WGS) entry which is preliminary data.</text>
</comment>
<protein>
    <submittedName>
        <fullName evidence="1">Uncharacterized protein</fullName>
    </submittedName>
</protein>
<gene>
    <name evidence="1" type="ORF">EEB11_00400</name>
</gene>
<name>A0ABY2KQR0_9RHOB</name>
<proteinExistence type="predicted"/>
<organism evidence="1 2">
    <name type="scientific">Pseudotabrizicola sediminis</name>
    <dbReference type="NCBI Taxonomy" id="2486418"/>
    <lineage>
        <taxon>Bacteria</taxon>
        <taxon>Pseudomonadati</taxon>
        <taxon>Pseudomonadota</taxon>
        <taxon>Alphaproteobacteria</taxon>
        <taxon>Rhodobacterales</taxon>
        <taxon>Paracoccaceae</taxon>
        <taxon>Pseudotabrizicola</taxon>
    </lineage>
</organism>
<sequence length="254" mass="27025">MRPKLLGFLLFLSIAMNIGTVSVSAVASVVSGFFETVTGLGSVVGLAGERLLDANRKATTLEAELATAKTGNSRLQGELDAAKRRGVDLDTKLKATSKRNVELLDEVAVLRKDQLVTYRGNKLLLKDAVGDTNGRIARRTATGATRNLTATLGEAWPVYGIAVIVAATTWELADACLTMQDLHELDVAFNPAKANGAEAQEVCGMSVPSQQELWEQVKGGPRAAWATVSEAFPDVPAPGLSSFADLFLTIRAPW</sequence>